<comment type="caution">
    <text evidence="2">The sequence shown here is derived from an EMBL/GenBank/DDBJ whole genome shotgun (WGS) entry which is preliminary data.</text>
</comment>
<evidence type="ECO:0000313" key="3">
    <source>
        <dbReference type="Proteomes" id="UP000297866"/>
    </source>
</evidence>
<dbReference type="PANTHER" id="PTHR48207:SF3">
    <property type="entry name" value="SUCCINATE--HYDROXYMETHYLGLUTARATE COA-TRANSFERASE"/>
    <property type="match status" value="1"/>
</dbReference>
<accession>A0A4R8UBJ6</accession>
<keyword evidence="1 2" id="KW-0808">Transferase</keyword>
<dbReference type="InterPro" id="IPR044855">
    <property type="entry name" value="CoA-Trfase_III_dom3_sf"/>
</dbReference>
<dbReference type="PANTHER" id="PTHR48207">
    <property type="entry name" value="SUCCINATE--HYDROXYMETHYLGLUTARATE COA-TRANSFERASE"/>
    <property type="match status" value="1"/>
</dbReference>
<gene>
    <name evidence="2" type="ORF">E3O23_16235</name>
</gene>
<dbReference type="OrthoDB" id="9797653at2"/>
<dbReference type="AlphaFoldDB" id="A0A4R8UBJ6"/>
<keyword evidence="3" id="KW-1185">Reference proteome</keyword>
<dbReference type="InterPro" id="IPR023606">
    <property type="entry name" value="CoA-Trfase_III_dom_1_sf"/>
</dbReference>
<dbReference type="InterPro" id="IPR050483">
    <property type="entry name" value="CoA-transferase_III_domain"/>
</dbReference>
<evidence type="ECO:0000256" key="1">
    <source>
        <dbReference type="ARBA" id="ARBA00022679"/>
    </source>
</evidence>
<reference evidence="2 3" key="1">
    <citation type="submission" date="2019-03" db="EMBL/GenBank/DDBJ databases">
        <title>Genomics of glacier-inhabiting Cryobacterium strains.</title>
        <authorList>
            <person name="Liu Q."/>
            <person name="Xin Y.-H."/>
        </authorList>
    </citation>
    <scope>NUCLEOTIDE SEQUENCE [LARGE SCALE GENOMIC DNA]</scope>
    <source>
        <strain evidence="2 3">Sr47</strain>
    </source>
</reference>
<protein>
    <submittedName>
        <fullName evidence="2">CoA transferase</fullName>
    </submittedName>
</protein>
<evidence type="ECO:0000313" key="2">
    <source>
        <dbReference type="EMBL" id="TFB47024.1"/>
    </source>
</evidence>
<dbReference type="InterPro" id="IPR003673">
    <property type="entry name" value="CoA-Trfase_fam_III"/>
</dbReference>
<dbReference type="Gene3D" id="3.40.50.10540">
    <property type="entry name" value="Crotonobetainyl-coa:carnitine coa-transferase, domain 1"/>
    <property type="match status" value="1"/>
</dbReference>
<organism evidence="2 3">
    <name type="scientific">Cryobacterium tagatosivorans</name>
    <dbReference type="NCBI Taxonomy" id="1259199"/>
    <lineage>
        <taxon>Bacteria</taxon>
        <taxon>Bacillati</taxon>
        <taxon>Actinomycetota</taxon>
        <taxon>Actinomycetes</taxon>
        <taxon>Micrococcales</taxon>
        <taxon>Microbacteriaceae</taxon>
        <taxon>Cryobacterium</taxon>
    </lineage>
</organism>
<dbReference type="SUPFAM" id="SSF89796">
    <property type="entry name" value="CoA-transferase family III (CaiB/BaiF)"/>
    <property type="match status" value="1"/>
</dbReference>
<dbReference type="Pfam" id="PF02515">
    <property type="entry name" value="CoA_transf_3"/>
    <property type="match status" value="1"/>
</dbReference>
<dbReference type="Proteomes" id="UP000297866">
    <property type="component" value="Unassembled WGS sequence"/>
</dbReference>
<dbReference type="EMBL" id="SOEZ01000076">
    <property type="protein sequence ID" value="TFB47024.1"/>
    <property type="molecule type" value="Genomic_DNA"/>
</dbReference>
<name>A0A4R8UBJ6_9MICO</name>
<proteinExistence type="predicted"/>
<dbReference type="RefSeq" id="WP_134492840.1">
    <property type="nucleotide sequence ID" value="NZ_SOEZ01000076.1"/>
</dbReference>
<dbReference type="GO" id="GO:0008410">
    <property type="term" value="F:CoA-transferase activity"/>
    <property type="evidence" value="ECO:0007669"/>
    <property type="project" value="TreeGrafter"/>
</dbReference>
<dbReference type="Gene3D" id="3.30.1540.10">
    <property type="entry name" value="formyl-coa transferase, domain 3"/>
    <property type="match status" value="1"/>
</dbReference>
<sequence length="387" mass="40281">MDDNASDLSRPLEGILVADFSRILAGPLATVTLADLGARVIKVERPGSGDDTRGWGPPYSATGATYFEGINRNKESICLDLTDAADLELARALALRADVLVENFKPGGMDKLGLGYDSLQQENPGLVYASITGFGSAGGADLLGYDFLVQALGGLMSITGEEDGAPMKVGVALVDVLTAKDATIGILAALTARAATGRGARLELNLLSSLQGALANQGQAYLGAGVIPKRMGNAHPSIVPYQLLDCADGPLAVACGNDGQFARLATVLGVERLAADERFATNTARVHNRVELIKILHGRLARATALSWELRLTEAGVPAGRVATIDEGIELAETLGLAPTIDVQDASGTTVGRQIRHPVSWTPPLAPRTAAPPALGEHGDAIRAWLT</sequence>